<dbReference type="EMBL" id="AJWK01003142">
    <property type="status" value="NOT_ANNOTATED_CDS"/>
    <property type="molecule type" value="Genomic_DNA"/>
</dbReference>
<feature type="region of interest" description="Disordered" evidence="2">
    <location>
        <begin position="1"/>
        <end position="20"/>
    </location>
</feature>
<evidence type="ECO:0000256" key="2">
    <source>
        <dbReference type="SAM" id="MobiDB-lite"/>
    </source>
</evidence>
<sequence>MATNGANYSDIQQLKDVKKPPKIEQMEQEMREMIDELREKHEEVNLEALALQSRILKLKDKYSTQGNDPVAHSQLKILISLEKEVSSIKNKIRN</sequence>
<dbReference type="EnsemblMetazoa" id="LLOJ000776-RA">
    <property type="protein sequence ID" value="LLOJ000776-PA"/>
    <property type="gene ID" value="LLOJ000776"/>
</dbReference>
<keyword evidence="1" id="KW-0175">Coiled coil</keyword>
<accession>A0A1B0CA04</accession>
<dbReference type="VEuPathDB" id="VectorBase:LLOJ000776"/>
<reference evidence="3" key="1">
    <citation type="submission" date="2020-05" db="UniProtKB">
        <authorList>
            <consortium name="EnsemblMetazoa"/>
        </authorList>
    </citation>
    <scope>IDENTIFICATION</scope>
    <source>
        <strain evidence="3">Jacobina</strain>
    </source>
</reference>
<evidence type="ECO:0000313" key="3">
    <source>
        <dbReference type="EnsemblMetazoa" id="LLOJ000776-PA"/>
    </source>
</evidence>
<protein>
    <submittedName>
        <fullName evidence="3">Uncharacterized protein</fullName>
    </submittedName>
</protein>
<evidence type="ECO:0000313" key="4">
    <source>
        <dbReference type="Proteomes" id="UP000092461"/>
    </source>
</evidence>
<name>A0A1B0CA04_LUTLO</name>
<keyword evidence="4" id="KW-1185">Reference proteome</keyword>
<evidence type="ECO:0000256" key="1">
    <source>
        <dbReference type="SAM" id="Coils"/>
    </source>
</evidence>
<proteinExistence type="predicted"/>
<dbReference type="Proteomes" id="UP000092461">
    <property type="component" value="Unassembled WGS sequence"/>
</dbReference>
<feature type="compositionally biased region" description="Polar residues" evidence="2">
    <location>
        <begin position="1"/>
        <end position="12"/>
    </location>
</feature>
<feature type="coiled-coil region" evidence="1">
    <location>
        <begin position="23"/>
        <end position="61"/>
    </location>
</feature>
<organism evidence="3 4">
    <name type="scientific">Lutzomyia longipalpis</name>
    <name type="common">Sand fly</name>
    <dbReference type="NCBI Taxonomy" id="7200"/>
    <lineage>
        <taxon>Eukaryota</taxon>
        <taxon>Metazoa</taxon>
        <taxon>Ecdysozoa</taxon>
        <taxon>Arthropoda</taxon>
        <taxon>Hexapoda</taxon>
        <taxon>Insecta</taxon>
        <taxon>Pterygota</taxon>
        <taxon>Neoptera</taxon>
        <taxon>Endopterygota</taxon>
        <taxon>Diptera</taxon>
        <taxon>Nematocera</taxon>
        <taxon>Psychodoidea</taxon>
        <taxon>Psychodidae</taxon>
        <taxon>Lutzomyia</taxon>
        <taxon>Lutzomyia</taxon>
    </lineage>
</organism>
<dbReference type="AlphaFoldDB" id="A0A1B0CA04"/>